<dbReference type="GO" id="GO:0019843">
    <property type="term" value="F:rRNA binding"/>
    <property type="evidence" value="ECO:0007669"/>
    <property type="project" value="TreeGrafter"/>
</dbReference>
<keyword evidence="3 5" id="KW-0949">S-adenosyl-L-methionine</keyword>
<evidence type="ECO:0000256" key="3">
    <source>
        <dbReference type="ARBA" id="ARBA00022691"/>
    </source>
</evidence>
<reference evidence="7" key="1">
    <citation type="submission" date="2023-08" db="EMBL/GenBank/DDBJ databases">
        <authorList>
            <person name="Chen Y."/>
            <person name="Shah S."/>
            <person name="Dougan E. K."/>
            <person name="Thang M."/>
            <person name="Chan C."/>
        </authorList>
    </citation>
    <scope>NUCLEOTIDE SEQUENCE</scope>
</reference>
<dbReference type="GO" id="GO:0000049">
    <property type="term" value="F:tRNA binding"/>
    <property type="evidence" value="ECO:0007669"/>
    <property type="project" value="TreeGrafter"/>
</dbReference>
<sequence>MQHDKDDAEWECIGTSEPSKSADWGKVIGHGLRSAQFHSTLSGELMVCLAYYKEGLQCLKRGETLPDEDGESFASSSSSKMWLAAAEDFKALLHQGVAAAGVSGAVIDVVGRWKRRRLVLSRDFVKESLELEDGRKLIYKQPEGQFSNPNPSCEIHCLNWLCQEAKEAGKTVRGRKSPALLELHCGGGNNTVAMAPYFGEVTAVEINRQLAEAAEENLSMNQIKNTSVKRAASADMSAAAFAEYDVVMVDPPRVGLDADTRDLVAKFDQILYISCNPLALAHDLDCLGTGFEVVSLAIFDMFPYTSHAECAARIRRRRAEVRVAFDWAPALRRAMMLVLLAIGAFYGWWKKRTRRR</sequence>
<organism evidence="7 8">
    <name type="scientific">Effrenium voratum</name>
    <dbReference type="NCBI Taxonomy" id="2562239"/>
    <lineage>
        <taxon>Eukaryota</taxon>
        <taxon>Sar</taxon>
        <taxon>Alveolata</taxon>
        <taxon>Dinophyceae</taxon>
        <taxon>Suessiales</taxon>
        <taxon>Symbiodiniaceae</taxon>
        <taxon>Effrenium</taxon>
    </lineage>
</organism>
<dbReference type="GO" id="GO:0030697">
    <property type="term" value="F:tRNA (uracil(54)-C5)-methyltransferase activity, S-adenosyl methionine-dependent"/>
    <property type="evidence" value="ECO:0007669"/>
    <property type="project" value="InterPro"/>
</dbReference>
<feature type="transmembrane region" description="Helical" evidence="6">
    <location>
        <begin position="330"/>
        <end position="349"/>
    </location>
</feature>
<evidence type="ECO:0000256" key="1">
    <source>
        <dbReference type="ARBA" id="ARBA00022603"/>
    </source>
</evidence>
<evidence type="ECO:0008006" key="9">
    <source>
        <dbReference type="Google" id="ProtNLM"/>
    </source>
</evidence>
<gene>
    <name evidence="7" type="ORF">EVOR1521_LOCUS30285</name>
</gene>
<feature type="active site" description="Nucleophile" evidence="5">
    <location>
        <position position="275"/>
    </location>
</feature>
<dbReference type="GO" id="GO:0005829">
    <property type="term" value="C:cytosol"/>
    <property type="evidence" value="ECO:0007669"/>
    <property type="project" value="TreeGrafter"/>
</dbReference>
<dbReference type="Proteomes" id="UP001178507">
    <property type="component" value="Unassembled WGS sequence"/>
</dbReference>
<keyword evidence="1 5" id="KW-0489">Methyltransferase</keyword>
<comment type="caution">
    <text evidence="7">The sequence shown here is derived from an EMBL/GenBank/DDBJ whole genome shotgun (WGS) entry which is preliminary data.</text>
</comment>
<keyword evidence="4" id="KW-0819">tRNA processing</keyword>
<dbReference type="PANTHER" id="PTHR47790">
    <property type="entry name" value="TRNA/TMRNA (URACIL-C(5))-METHYLTRANSFERASE"/>
    <property type="match status" value="1"/>
</dbReference>
<evidence type="ECO:0000256" key="4">
    <source>
        <dbReference type="ARBA" id="ARBA00022694"/>
    </source>
</evidence>
<dbReference type="SUPFAM" id="SSF53335">
    <property type="entry name" value="S-adenosyl-L-methionine-dependent methyltransferases"/>
    <property type="match status" value="1"/>
</dbReference>
<evidence type="ECO:0000256" key="2">
    <source>
        <dbReference type="ARBA" id="ARBA00022679"/>
    </source>
</evidence>
<keyword evidence="6" id="KW-0472">Membrane</keyword>
<keyword evidence="8" id="KW-1185">Reference proteome</keyword>
<keyword evidence="6" id="KW-0812">Transmembrane</keyword>
<dbReference type="InterPro" id="IPR029063">
    <property type="entry name" value="SAM-dependent_MTases_sf"/>
</dbReference>
<accession>A0AA36JP16</accession>
<evidence type="ECO:0000313" key="8">
    <source>
        <dbReference type="Proteomes" id="UP001178507"/>
    </source>
</evidence>
<dbReference type="AlphaFoldDB" id="A0AA36JP16"/>
<proteinExistence type="inferred from homology"/>
<dbReference type="InterPro" id="IPR010280">
    <property type="entry name" value="U5_MeTrfase_fam"/>
</dbReference>
<dbReference type="InterPro" id="IPR011869">
    <property type="entry name" value="TrmA_MeTrfase"/>
</dbReference>
<dbReference type="Pfam" id="PF05958">
    <property type="entry name" value="tRNA_U5-meth_tr"/>
    <property type="match status" value="1"/>
</dbReference>
<feature type="binding site" evidence="5">
    <location>
        <position position="250"/>
    </location>
    <ligand>
        <name>S-adenosyl-L-methionine</name>
        <dbReference type="ChEBI" id="CHEBI:59789"/>
    </ligand>
</feature>
<comment type="similarity">
    <text evidence="5">Belongs to the class I-like SAM-binding methyltransferase superfamily. RNA M5U methyltransferase family.</text>
</comment>
<feature type="binding site" evidence="5">
    <location>
        <position position="205"/>
    </location>
    <ligand>
        <name>S-adenosyl-L-methionine</name>
        <dbReference type="ChEBI" id="CHEBI:59789"/>
    </ligand>
</feature>
<dbReference type="EMBL" id="CAUJNA010003751">
    <property type="protein sequence ID" value="CAJ1409107.1"/>
    <property type="molecule type" value="Genomic_DNA"/>
</dbReference>
<dbReference type="GO" id="GO:0032259">
    <property type="term" value="P:methylation"/>
    <property type="evidence" value="ECO:0007669"/>
    <property type="project" value="UniProtKB-KW"/>
</dbReference>
<comment type="caution">
    <text evidence="5">Lacks conserved residue(s) required for the propagation of feature annotation.</text>
</comment>
<protein>
    <recommendedName>
        <fullName evidence="9">tRNA (Uracil-5-)-methyltransferase</fullName>
    </recommendedName>
</protein>
<evidence type="ECO:0000256" key="5">
    <source>
        <dbReference type="PROSITE-ProRule" id="PRU01024"/>
    </source>
</evidence>
<evidence type="ECO:0000313" key="7">
    <source>
        <dbReference type="EMBL" id="CAJ1409107.1"/>
    </source>
</evidence>
<dbReference type="PANTHER" id="PTHR47790:SF2">
    <property type="entry name" value="TRNA_TMRNA (URACIL-C(5))-METHYLTRANSFERASE"/>
    <property type="match status" value="1"/>
</dbReference>
<dbReference type="Gene3D" id="3.40.50.150">
    <property type="entry name" value="Vaccinia Virus protein VP39"/>
    <property type="match status" value="1"/>
</dbReference>
<keyword evidence="2 5" id="KW-0808">Transferase</keyword>
<dbReference type="CDD" id="cd02440">
    <property type="entry name" value="AdoMet_MTases"/>
    <property type="match status" value="1"/>
</dbReference>
<dbReference type="PROSITE" id="PS51687">
    <property type="entry name" value="SAM_MT_RNA_M5U"/>
    <property type="match status" value="1"/>
</dbReference>
<evidence type="ECO:0000256" key="6">
    <source>
        <dbReference type="SAM" id="Phobius"/>
    </source>
</evidence>
<dbReference type="GO" id="GO:0008033">
    <property type="term" value="P:tRNA processing"/>
    <property type="evidence" value="ECO:0007669"/>
    <property type="project" value="UniProtKB-KW"/>
</dbReference>
<keyword evidence="6" id="KW-1133">Transmembrane helix</keyword>
<name>A0AA36JP16_9DINO</name>